<accession>A0A2C8ENG7</accession>
<keyword evidence="7" id="KW-0012">Acyltransferase</keyword>
<dbReference type="GO" id="GO:0006629">
    <property type="term" value="P:lipid metabolic process"/>
    <property type="evidence" value="ECO:0007669"/>
    <property type="project" value="UniProtKB-KW"/>
</dbReference>
<comment type="subcellular location">
    <subcellularLocation>
        <location evidence="1 6">Cell membrane</location>
        <topology evidence="1 6">Multi-pass membrane protein</topology>
    </subcellularLocation>
</comment>
<dbReference type="AlphaFoldDB" id="A0A2C8ENG7"/>
<proteinExistence type="inferred from homology"/>
<feature type="transmembrane region" description="Helical" evidence="6">
    <location>
        <begin position="228"/>
        <end position="250"/>
    </location>
</feature>
<keyword evidence="2" id="KW-1003">Cell membrane</keyword>
<dbReference type="GO" id="GO:0005886">
    <property type="term" value="C:plasma membrane"/>
    <property type="evidence" value="ECO:0007669"/>
    <property type="project" value="UniProtKB-SubCell"/>
</dbReference>
<dbReference type="EC" id="2.3.2.3" evidence="6"/>
<reference evidence="7 8" key="1">
    <citation type="submission" date="2019-04" db="EMBL/GenBank/DDBJ databases">
        <title>In vitro growth and metabolic characteristics of meat-borne Lactobacillus algidus strains.</title>
        <authorList>
            <person name="Sade E."/>
            <person name="Per J."/>
            <person name="Tytti H."/>
            <person name="Johanna B.K."/>
        </authorList>
    </citation>
    <scope>NUCLEOTIDE SEQUENCE [LARGE SCALE GENOMIC DNA]</scope>
    <source>
        <strain evidence="7 8">LTS37-1</strain>
    </source>
</reference>
<evidence type="ECO:0000256" key="5">
    <source>
        <dbReference type="ARBA" id="ARBA00023136"/>
    </source>
</evidence>
<dbReference type="EMBL" id="SRRQ01000002">
    <property type="protein sequence ID" value="TWW11712.1"/>
    <property type="molecule type" value="Genomic_DNA"/>
</dbReference>
<evidence type="ECO:0000256" key="4">
    <source>
        <dbReference type="ARBA" id="ARBA00022989"/>
    </source>
</evidence>
<keyword evidence="6 7" id="KW-0808">Transferase</keyword>
<dbReference type="Proteomes" id="UP000321659">
    <property type="component" value="Unassembled WGS sequence"/>
</dbReference>
<dbReference type="RefSeq" id="WP_057973677.1">
    <property type="nucleotide sequence ID" value="NZ_CBCRTS010000012.1"/>
</dbReference>
<feature type="transmembrane region" description="Helical" evidence="6">
    <location>
        <begin position="262"/>
        <end position="284"/>
    </location>
</feature>
<dbReference type="GO" id="GO:0046677">
    <property type="term" value="P:response to antibiotic"/>
    <property type="evidence" value="ECO:0007669"/>
    <property type="project" value="UniProtKB-KW"/>
</dbReference>
<feature type="transmembrane region" description="Helical" evidence="6">
    <location>
        <begin position="124"/>
        <end position="146"/>
    </location>
</feature>
<keyword evidence="6" id="KW-0046">Antibiotic resistance</keyword>
<keyword evidence="4 6" id="KW-1133">Transmembrane helix</keyword>
<feature type="transmembrane region" description="Helical" evidence="6">
    <location>
        <begin position="152"/>
        <end position="179"/>
    </location>
</feature>
<comment type="caution">
    <text evidence="7">The sequence shown here is derived from an EMBL/GenBank/DDBJ whole genome shotgun (WGS) entry which is preliminary data.</text>
</comment>
<dbReference type="GeneID" id="83548654"/>
<feature type="transmembrane region" description="Helical" evidence="6">
    <location>
        <begin position="7"/>
        <end position="25"/>
    </location>
</feature>
<dbReference type="GO" id="GO:0050071">
    <property type="term" value="F:phosphatidylglycerol lysyltransferase activity"/>
    <property type="evidence" value="ECO:0007669"/>
    <property type="project" value="UniProtKB-EC"/>
</dbReference>
<keyword evidence="3 6" id="KW-0812">Transmembrane</keyword>
<dbReference type="NCBIfam" id="TIGR00374">
    <property type="entry name" value="flippase-like domain"/>
    <property type="match status" value="1"/>
</dbReference>
<evidence type="ECO:0000313" key="8">
    <source>
        <dbReference type="Proteomes" id="UP000321659"/>
    </source>
</evidence>
<protein>
    <recommendedName>
        <fullName evidence="6">Phosphatidylglycerol lysyltransferase</fullName>
        <ecNumber evidence="6">2.3.2.3</ecNumber>
    </recommendedName>
    <alternativeName>
        <fullName evidence="6">Lysylphosphatidylglycerol synthase</fullName>
    </alternativeName>
</protein>
<comment type="similarity">
    <text evidence="6">Belongs to the LPG synthase family.</text>
</comment>
<name>A0A2C8ENG7_9LACO</name>
<keyword evidence="6" id="KW-0443">Lipid metabolism</keyword>
<dbReference type="InterPro" id="IPR022791">
    <property type="entry name" value="L-PG_synthase/AglD"/>
</dbReference>
<evidence type="ECO:0000313" key="7">
    <source>
        <dbReference type="EMBL" id="TWW11712.1"/>
    </source>
</evidence>
<organism evidence="7 8">
    <name type="scientific">Dellaglioa algida</name>
    <dbReference type="NCBI Taxonomy" id="105612"/>
    <lineage>
        <taxon>Bacteria</taxon>
        <taxon>Bacillati</taxon>
        <taxon>Bacillota</taxon>
        <taxon>Bacilli</taxon>
        <taxon>Lactobacillales</taxon>
        <taxon>Lactobacillaceae</taxon>
        <taxon>Dellaglioa</taxon>
    </lineage>
</organism>
<evidence type="ECO:0000256" key="2">
    <source>
        <dbReference type="ARBA" id="ARBA00022475"/>
    </source>
</evidence>
<sequence length="342" mass="39037">MTRKNVGLLILMVIIGMGIFAYSLRNVSLESLIKDLVNINVWWLLVAVFCVCMYFVFEAFIVKRFLRGQHKKFTFKNAIRIPLIEQLFNGITPFSTGGQPAQLFAMAQSGIDAGRASSILLMKFVVYQAMIVINFIVCLLIGFQYIQDKVNYLMVFVIFGFVIHLAVIIGLLMIMYWYAFTKKLVAACMLVVKLFVKGDKFERLNTSIYSKIENFHKESLRMKNEKKILFDVFVLTFFQLAFYYLVPYFIMLSLGYTSVDIVMITALHVLIVMVISLFPIPGGTGGAEYSFAIVFSSFMTSHSKLILAMLLWRVLTYYLGLFAGMFALVMKPDKVEEVGLDD</sequence>
<dbReference type="PANTHER" id="PTHR37693:SF1">
    <property type="entry name" value="INTEGRAL MEMBRANE PROTEIN"/>
    <property type="match status" value="1"/>
</dbReference>
<keyword evidence="5 6" id="KW-0472">Membrane</keyword>
<evidence type="ECO:0000256" key="1">
    <source>
        <dbReference type="ARBA" id="ARBA00004651"/>
    </source>
</evidence>
<feature type="transmembrane region" description="Helical" evidence="6">
    <location>
        <begin position="41"/>
        <end position="62"/>
    </location>
</feature>
<evidence type="ECO:0000256" key="6">
    <source>
        <dbReference type="RuleBase" id="RU363042"/>
    </source>
</evidence>
<dbReference type="Pfam" id="PF03706">
    <property type="entry name" value="LPG_synthase_TM"/>
    <property type="match status" value="1"/>
</dbReference>
<evidence type="ECO:0000256" key="3">
    <source>
        <dbReference type="ARBA" id="ARBA00022692"/>
    </source>
</evidence>
<feature type="transmembrane region" description="Helical" evidence="6">
    <location>
        <begin position="305"/>
        <end position="330"/>
    </location>
</feature>
<dbReference type="PANTHER" id="PTHR37693">
    <property type="entry name" value="PHOSPHATIDYLGLYCEROL LYSYLTRANSFERASE"/>
    <property type="match status" value="1"/>
</dbReference>
<comment type="function">
    <text evidence="6">Catalyzes the transfer of a lysyl group from L-lysyl-tRNA(Lys) to membrane-bound phosphatidylglycerol (PG), which produces lysylphosphatidylglycerol (LPG), a major component of the bacterial membrane with a positive net charge. LPG synthesis contributes to bacterial virulence as it is involved in the resistance mechanism against cationic antimicrobial peptides (CAMP) produces by the host's immune system (defensins, cathelicidins) and by the competing microorganisms.</text>
</comment>
<comment type="catalytic activity">
    <reaction evidence="6">
        <text>L-lysyl-tRNA(Lys) + a 1,2-diacyl-sn-glycero-3-phospho-(1'-sn-glycerol) = a 1,2-diacyl-sn-glycero-3-phospho-1'-(3'-O-L-lysyl)-sn-glycerol + tRNA(Lys)</text>
        <dbReference type="Rhea" id="RHEA:10668"/>
        <dbReference type="Rhea" id="RHEA-COMP:9696"/>
        <dbReference type="Rhea" id="RHEA-COMP:9697"/>
        <dbReference type="ChEBI" id="CHEBI:64716"/>
        <dbReference type="ChEBI" id="CHEBI:75792"/>
        <dbReference type="ChEBI" id="CHEBI:78442"/>
        <dbReference type="ChEBI" id="CHEBI:78529"/>
        <dbReference type="EC" id="2.3.2.3"/>
    </reaction>
</comment>
<gene>
    <name evidence="6 7" type="primary">mprF</name>
    <name evidence="7" type="ORF">LABALGLTS371_04820</name>
</gene>